<feature type="region of interest" description="Disordered" evidence="1">
    <location>
        <begin position="108"/>
        <end position="138"/>
    </location>
</feature>
<protein>
    <submittedName>
        <fullName evidence="4">Uncharacterized protein</fullName>
    </submittedName>
</protein>
<dbReference type="Proteomes" id="UP000316291">
    <property type="component" value="Unassembled WGS sequence"/>
</dbReference>
<feature type="signal peptide" evidence="3">
    <location>
        <begin position="1"/>
        <end position="22"/>
    </location>
</feature>
<name>A0A562QV80_9BRAD</name>
<keyword evidence="5" id="KW-1185">Reference proteome</keyword>
<dbReference type="RefSeq" id="WP_018646285.1">
    <property type="nucleotide sequence ID" value="NZ_VLLA01000036.1"/>
</dbReference>
<evidence type="ECO:0000256" key="1">
    <source>
        <dbReference type="SAM" id="MobiDB-lite"/>
    </source>
</evidence>
<evidence type="ECO:0000256" key="3">
    <source>
        <dbReference type="SAM" id="SignalP"/>
    </source>
</evidence>
<feature type="compositionally biased region" description="Pro residues" evidence="1">
    <location>
        <begin position="108"/>
        <end position="120"/>
    </location>
</feature>
<dbReference type="EMBL" id="VLLA01000036">
    <property type="protein sequence ID" value="TWI60214.1"/>
    <property type="molecule type" value="Genomic_DNA"/>
</dbReference>
<keyword evidence="2" id="KW-0472">Membrane</keyword>
<evidence type="ECO:0000313" key="4">
    <source>
        <dbReference type="EMBL" id="TWI60214.1"/>
    </source>
</evidence>
<evidence type="ECO:0000256" key="2">
    <source>
        <dbReference type="SAM" id="Phobius"/>
    </source>
</evidence>
<dbReference type="AlphaFoldDB" id="A0A562QV80"/>
<feature type="chain" id="PRO_5021810354" evidence="3">
    <location>
        <begin position="23"/>
        <end position="337"/>
    </location>
</feature>
<evidence type="ECO:0000313" key="5">
    <source>
        <dbReference type="Proteomes" id="UP000316291"/>
    </source>
</evidence>
<reference evidence="4 5" key="1">
    <citation type="journal article" date="2015" name="Stand. Genomic Sci.">
        <title>Genomic Encyclopedia of Bacterial and Archaeal Type Strains, Phase III: the genomes of soil and plant-associated and newly described type strains.</title>
        <authorList>
            <person name="Whitman W.B."/>
            <person name="Woyke T."/>
            <person name="Klenk H.P."/>
            <person name="Zhou Y."/>
            <person name="Lilburn T.G."/>
            <person name="Beck B.J."/>
            <person name="De Vos P."/>
            <person name="Vandamme P."/>
            <person name="Eisen J.A."/>
            <person name="Garrity G."/>
            <person name="Hugenholtz P."/>
            <person name="Kyrpides N.C."/>
        </authorList>
    </citation>
    <scope>NUCLEOTIDE SEQUENCE [LARGE SCALE GENOMIC DNA]</scope>
    <source>
        <strain evidence="4 5">CGMCC 1.10948</strain>
    </source>
</reference>
<feature type="transmembrane region" description="Helical" evidence="2">
    <location>
        <begin position="180"/>
        <end position="201"/>
    </location>
</feature>
<comment type="caution">
    <text evidence="4">The sequence shown here is derived from an EMBL/GenBank/DDBJ whole genome shotgun (WGS) entry which is preliminary data.</text>
</comment>
<keyword evidence="2" id="KW-0812">Transmembrane</keyword>
<organism evidence="4 5">
    <name type="scientific">Bradyrhizobium huanghuaihaiense</name>
    <dbReference type="NCBI Taxonomy" id="990078"/>
    <lineage>
        <taxon>Bacteria</taxon>
        <taxon>Pseudomonadati</taxon>
        <taxon>Pseudomonadota</taxon>
        <taxon>Alphaproteobacteria</taxon>
        <taxon>Hyphomicrobiales</taxon>
        <taxon>Nitrobacteraceae</taxon>
        <taxon>Bradyrhizobium</taxon>
    </lineage>
</organism>
<proteinExistence type="predicted"/>
<feature type="compositionally biased region" description="Basic and acidic residues" evidence="1">
    <location>
        <begin position="126"/>
        <end position="138"/>
    </location>
</feature>
<sequence length="337" mass="35950">MASCLIIVVAVQANLAILAALASRPNGRIAFAELEQQLQAHDENGDIEDRIEQQVSAGIELIEAGLAVVNGDSLEITEAGRSVIGALPDHVAKPGAADLDAKAAVPEPAIPPVGAAPPPTMARRLTSREPDPAPDSGDWRARTLEAIARPLHRLAALWRRHIEEDLPPARTVSRGTSVNGIVIALISLLVVIICAGAVIALRQIKSLQTEISSLQRELSPLKERLSRFEAEKARQAEEKAREERSKRTADNPPQQAPLTLSREEIQLIRDYIKPAPAVGSTAAPAVGDPLGGATIPFPSPVTEKIPKLVGARFAIRNGAIIIVRRDSRQIDAVLGPN</sequence>
<feature type="compositionally biased region" description="Basic and acidic residues" evidence="1">
    <location>
        <begin position="229"/>
        <end position="249"/>
    </location>
</feature>
<keyword evidence="3" id="KW-0732">Signal</keyword>
<accession>A0A562QV80</accession>
<gene>
    <name evidence="4" type="ORF">IQ16_07812</name>
</gene>
<feature type="region of interest" description="Disordered" evidence="1">
    <location>
        <begin position="229"/>
        <end position="256"/>
    </location>
</feature>
<dbReference type="OrthoDB" id="8228505at2"/>
<keyword evidence="2" id="KW-1133">Transmembrane helix</keyword>